<proteinExistence type="predicted"/>
<comment type="caution">
    <text evidence="1">The sequence shown here is derived from an EMBL/GenBank/DDBJ whole genome shotgun (WGS) entry which is preliminary data.</text>
</comment>
<reference evidence="1" key="2">
    <citation type="journal article" date="2022" name="New Phytol.">
        <title>Evolutionary transition to the ectomycorrhizal habit in the genomes of a hyperdiverse lineage of mushroom-forming fungi.</title>
        <authorList>
            <person name="Looney B."/>
            <person name="Miyauchi S."/>
            <person name="Morin E."/>
            <person name="Drula E."/>
            <person name="Courty P.E."/>
            <person name="Kohler A."/>
            <person name="Kuo A."/>
            <person name="LaButti K."/>
            <person name="Pangilinan J."/>
            <person name="Lipzen A."/>
            <person name="Riley R."/>
            <person name="Andreopoulos W."/>
            <person name="He G."/>
            <person name="Johnson J."/>
            <person name="Nolan M."/>
            <person name="Tritt A."/>
            <person name="Barry K.W."/>
            <person name="Grigoriev I.V."/>
            <person name="Nagy L.G."/>
            <person name="Hibbett D."/>
            <person name="Henrissat B."/>
            <person name="Matheny P.B."/>
            <person name="Labbe J."/>
            <person name="Martin F.M."/>
        </authorList>
    </citation>
    <scope>NUCLEOTIDE SEQUENCE</scope>
    <source>
        <strain evidence="1">FP105234-sp</strain>
    </source>
</reference>
<protein>
    <submittedName>
        <fullName evidence="1">Uncharacterized protein</fullName>
    </submittedName>
</protein>
<gene>
    <name evidence="1" type="ORF">FA95DRAFT_1567196</name>
</gene>
<keyword evidence="2" id="KW-1185">Reference proteome</keyword>
<accession>A0ACB8R625</accession>
<evidence type="ECO:0000313" key="1">
    <source>
        <dbReference type="EMBL" id="KAI0039395.1"/>
    </source>
</evidence>
<organism evidence="1 2">
    <name type="scientific">Auriscalpium vulgare</name>
    <dbReference type="NCBI Taxonomy" id="40419"/>
    <lineage>
        <taxon>Eukaryota</taxon>
        <taxon>Fungi</taxon>
        <taxon>Dikarya</taxon>
        <taxon>Basidiomycota</taxon>
        <taxon>Agaricomycotina</taxon>
        <taxon>Agaricomycetes</taxon>
        <taxon>Russulales</taxon>
        <taxon>Auriscalpiaceae</taxon>
        <taxon>Auriscalpium</taxon>
    </lineage>
</organism>
<dbReference type="Proteomes" id="UP000814033">
    <property type="component" value="Unassembled WGS sequence"/>
</dbReference>
<evidence type="ECO:0000313" key="2">
    <source>
        <dbReference type="Proteomes" id="UP000814033"/>
    </source>
</evidence>
<reference evidence="1" key="1">
    <citation type="submission" date="2021-02" db="EMBL/GenBank/DDBJ databases">
        <authorList>
            <consortium name="DOE Joint Genome Institute"/>
            <person name="Ahrendt S."/>
            <person name="Looney B.P."/>
            <person name="Miyauchi S."/>
            <person name="Morin E."/>
            <person name="Drula E."/>
            <person name="Courty P.E."/>
            <person name="Chicoki N."/>
            <person name="Fauchery L."/>
            <person name="Kohler A."/>
            <person name="Kuo A."/>
            <person name="Labutti K."/>
            <person name="Pangilinan J."/>
            <person name="Lipzen A."/>
            <person name="Riley R."/>
            <person name="Andreopoulos W."/>
            <person name="He G."/>
            <person name="Johnson J."/>
            <person name="Barry K.W."/>
            <person name="Grigoriev I.V."/>
            <person name="Nagy L."/>
            <person name="Hibbett D."/>
            <person name="Henrissat B."/>
            <person name="Matheny P.B."/>
            <person name="Labbe J."/>
            <person name="Martin F."/>
        </authorList>
    </citation>
    <scope>NUCLEOTIDE SEQUENCE</scope>
    <source>
        <strain evidence="1">FP105234-sp</strain>
    </source>
</reference>
<sequence length="83" mass="9005">MRATSVYQPSIERNVGSIGRARKRIVADVAENIDALDVGAKFEQRDSVDAVRWVDPWTAKLEIDGCDVFSKAWAGADGGLVSP</sequence>
<name>A0ACB8R625_9AGAM</name>
<dbReference type="EMBL" id="MU276310">
    <property type="protein sequence ID" value="KAI0039395.1"/>
    <property type="molecule type" value="Genomic_DNA"/>
</dbReference>